<keyword evidence="1" id="KW-0175">Coiled coil</keyword>
<gene>
    <name evidence="3" type="ORF">CLODIP_2_CD16322</name>
</gene>
<accession>A0A8S1D301</accession>
<protein>
    <submittedName>
        <fullName evidence="3">Uncharacterized protein</fullName>
    </submittedName>
</protein>
<evidence type="ECO:0000313" key="3">
    <source>
        <dbReference type="EMBL" id="CAB3374451.1"/>
    </source>
</evidence>
<name>A0A8S1D301_9INSE</name>
<reference evidence="3 4" key="1">
    <citation type="submission" date="2020-04" db="EMBL/GenBank/DDBJ databases">
        <authorList>
            <person name="Alioto T."/>
            <person name="Alioto T."/>
            <person name="Gomez Garrido J."/>
        </authorList>
    </citation>
    <scope>NUCLEOTIDE SEQUENCE [LARGE SCALE GENOMIC DNA]</scope>
</reference>
<dbReference type="Proteomes" id="UP000494165">
    <property type="component" value="Unassembled WGS sequence"/>
</dbReference>
<keyword evidence="4" id="KW-1185">Reference proteome</keyword>
<evidence type="ECO:0000256" key="1">
    <source>
        <dbReference type="SAM" id="Coils"/>
    </source>
</evidence>
<feature type="region of interest" description="Disordered" evidence="2">
    <location>
        <begin position="1"/>
        <end position="80"/>
    </location>
</feature>
<sequence>MTDMGDVLTLEIDQTDLVEDTQQNKRPVGNGVQPKSKPTGGKGLEAPRENPNRPITRNLTGPNRQDIMSEPPGKKPAVGTAVNRAESSDKAVNGPLIIWSTPPNGHSRRPMEGIASGEGRSARTLWRSPPPFTPACSAPCSHPIPSSNGAGRSADNPFLRGTYLNSRAEERHNLFSKWLGPYPPAEEHQQFLAKAEAILQEVKRLAEEHHRQHTDLLVHLRIDRADRVADAIQRRALQDSVERLIALFQGIATLARPV</sequence>
<organism evidence="3 4">
    <name type="scientific">Cloeon dipterum</name>
    <dbReference type="NCBI Taxonomy" id="197152"/>
    <lineage>
        <taxon>Eukaryota</taxon>
        <taxon>Metazoa</taxon>
        <taxon>Ecdysozoa</taxon>
        <taxon>Arthropoda</taxon>
        <taxon>Hexapoda</taxon>
        <taxon>Insecta</taxon>
        <taxon>Pterygota</taxon>
        <taxon>Palaeoptera</taxon>
        <taxon>Ephemeroptera</taxon>
        <taxon>Pisciforma</taxon>
        <taxon>Baetidae</taxon>
        <taxon>Cloeon</taxon>
    </lineage>
</organism>
<dbReference type="EMBL" id="CADEPI010000098">
    <property type="protein sequence ID" value="CAB3374451.1"/>
    <property type="molecule type" value="Genomic_DNA"/>
</dbReference>
<dbReference type="AlphaFoldDB" id="A0A8S1D301"/>
<evidence type="ECO:0000256" key="2">
    <source>
        <dbReference type="SAM" id="MobiDB-lite"/>
    </source>
</evidence>
<evidence type="ECO:0000313" key="4">
    <source>
        <dbReference type="Proteomes" id="UP000494165"/>
    </source>
</evidence>
<feature type="compositionally biased region" description="Polar residues" evidence="2">
    <location>
        <begin position="53"/>
        <end position="63"/>
    </location>
</feature>
<comment type="caution">
    <text evidence="3">The sequence shown here is derived from an EMBL/GenBank/DDBJ whole genome shotgun (WGS) entry which is preliminary data.</text>
</comment>
<feature type="coiled-coil region" evidence="1">
    <location>
        <begin position="185"/>
        <end position="212"/>
    </location>
</feature>
<proteinExistence type="predicted"/>